<dbReference type="InterPro" id="IPR028989">
    <property type="entry name" value="RimP_N"/>
</dbReference>
<dbReference type="GO" id="GO:0005829">
    <property type="term" value="C:cytosol"/>
    <property type="evidence" value="ECO:0007669"/>
    <property type="project" value="TreeGrafter"/>
</dbReference>
<dbReference type="AlphaFoldDB" id="A0A540VTB1"/>
<dbReference type="GO" id="GO:0006412">
    <property type="term" value="P:translation"/>
    <property type="evidence" value="ECO:0007669"/>
    <property type="project" value="TreeGrafter"/>
</dbReference>
<dbReference type="SUPFAM" id="SSF75420">
    <property type="entry name" value="YhbC-like, N-terminal domain"/>
    <property type="match status" value="1"/>
</dbReference>
<dbReference type="HAMAP" id="MF_01077">
    <property type="entry name" value="RimP"/>
    <property type="match status" value="1"/>
</dbReference>
<evidence type="ECO:0000256" key="3">
    <source>
        <dbReference type="HAMAP-Rule" id="MF_01077"/>
    </source>
</evidence>
<dbReference type="InterPro" id="IPR028998">
    <property type="entry name" value="RimP_C"/>
</dbReference>
<dbReference type="GO" id="GO:0000028">
    <property type="term" value="P:ribosomal small subunit assembly"/>
    <property type="evidence" value="ECO:0007669"/>
    <property type="project" value="TreeGrafter"/>
</dbReference>
<evidence type="ECO:0000256" key="1">
    <source>
        <dbReference type="ARBA" id="ARBA00022490"/>
    </source>
</evidence>
<dbReference type="EMBL" id="VIFK01000029">
    <property type="protein sequence ID" value="TQE99982.1"/>
    <property type="molecule type" value="Genomic_DNA"/>
</dbReference>
<dbReference type="InterPro" id="IPR036847">
    <property type="entry name" value="RimP_C_sf"/>
</dbReference>
<evidence type="ECO:0000259" key="4">
    <source>
        <dbReference type="Pfam" id="PF02576"/>
    </source>
</evidence>
<dbReference type="PANTHER" id="PTHR33867">
    <property type="entry name" value="RIBOSOME MATURATION FACTOR RIMP"/>
    <property type="match status" value="1"/>
</dbReference>
<organism evidence="6 7">
    <name type="scientific">Spiribacter salinus</name>
    <dbReference type="NCBI Taxonomy" id="1335746"/>
    <lineage>
        <taxon>Bacteria</taxon>
        <taxon>Pseudomonadati</taxon>
        <taxon>Pseudomonadota</taxon>
        <taxon>Gammaproteobacteria</taxon>
        <taxon>Chromatiales</taxon>
        <taxon>Ectothiorhodospiraceae</taxon>
        <taxon>Spiribacter</taxon>
    </lineage>
</organism>
<dbReference type="InterPro" id="IPR035956">
    <property type="entry name" value="RimP_N_sf"/>
</dbReference>
<sequence>MDMKAPERVINLLEPVVEGLGYELVGVEYQPGRPQGMLRLYIDHPEGIEVDDCARVSHQVSGVLDVEDPIAGEYLLEVSSPGLDRPVFKTDDYDRFAGEMIRVRLRGRLDGRRKFHGRLLGLENDQVRIDEQGEEIAVPLTEIDRAHLELEP</sequence>
<proteinExistence type="inferred from homology"/>
<comment type="similarity">
    <text evidence="3">Belongs to the RimP family.</text>
</comment>
<dbReference type="Gene3D" id="3.30.300.70">
    <property type="entry name" value="RimP-like superfamily, N-terminal"/>
    <property type="match status" value="1"/>
</dbReference>
<feature type="domain" description="Ribosome maturation factor RimP N-terminal" evidence="4">
    <location>
        <begin position="12"/>
        <end position="84"/>
    </location>
</feature>
<dbReference type="Pfam" id="PF17384">
    <property type="entry name" value="DUF150_C"/>
    <property type="match status" value="1"/>
</dbReference>
<dbReference type="CDD" id="cd01734">
    <property type="entry name" value="YlxS_C"/>
    <property type="match status" value="1"/>
</dbReference>
<accession>A0A540VTB1</accession>
<reference evidence="6 7" key="1">
    <citation type="submission" date="2019-06" db="EMBL/GenBank/DDBJ databases">
        <title>Metagenome assembled Genome of Spiribacter salinus SL48-SHIP from the microbial mat of Salt Lake 48 (Novosibirsk region, Russia).</title>
        <authorList>
            <person name="Shipova A."/>
            <person name="Rozanov A.S."/>
            <person name="Bryanskaya A.V."/>
            <person name="Peltek S.E."/>
        </authorList>
    </citation>
    <scope>NUCLEOTIDE SEQUENCE [LARGE SCALE GENOMIC DNA]</scope>
    <source>
        <strain evidence="6">SL48-SHIP-2</strain>
    </source>
</reference>
<dbReference type="NCBIfam" id="NF000927">
    <property type="entry name" value="PRK00092.1-1"/>
    <property type="match status" value="1"/>
</dbReference>
<evidence type="ECO:0000256" key="2">
    <source>
        <dbReference type="ARBA" id="ARBA00022517"/>
    </source>
</evidence>
<evidence type="ECO:0000313" key="6">
    <source>
        <dbReference type="EMBL" id="TQE99982.1"/>
    </source>
</evidence>
<dbReference type="Pfam" id="PF02576">
    <property type="entry name" value="RimP_N"/>
    <property type="match status" value="1"/>
</dbReference>
<dbReference type="PANTHER" id="PTHR33867:SF1">
    <property type="entry name" value="RIBOSOME MATURATION FACTOR RIMP"/>
    <property type="match status" value="1"/>
</dbReference>
<dbReference type="Gene3D" id="2.30.30.180">
    <property type="entry name" value="Ribosome maturation factor RimP, C-terminal domain"/>
    <property type="match status" value="1"/>
</dbReference>
<protein>
    <recommendedName>
        <fullName evidence="3">Ribosome maturation factor RimP</fullName>
    </recommendedName>
</protein>
<evidence type="ECO:0000259" key="5">
    <source>
        <dbReference type="Pfam" id="PF17384"/>
    </source>
</evidence>
<comment type="subcellular location">
    <subcellularLocation>
        <location evidence="3">Cytoplasm</location>
    </subcellularLocation>
</comment>
<comment type="caution">
    <text evidence="6">The sequence shown here is derived from an EMBL/GenBank/DDBJ whole genome shotgun (WGS) entry which is preliminary data.</text>
</comment>
<evidence type="ECO:0000313" key="7">
    <source>
        <dbReference type="Proteomes" id="UP000315400"/>
    </source>
</evidence>
<keyword evidence="1 3" id="KW-0963">Cytoplasm</keyword>
<dbReference type="InterPro" id="IPR003728">
    <property type="entry name" value="Ribosome_maturation_RimP"/>
</dbReference>
<dbReference type="STRING" id="1260251.SPISAL_03170"/>
<name>A0A540VTB1_9GAMM</name>
<comment type="function">
    <text evidence="3">Required for maturation of 30S ribosomal subunits.</text>
</comment>
<dbReference type="SUPFAM" id="SSF74942">
    <property type="entry name" value="YhbC-like, C-terminal domain"/>
    <property type="match status" value="1"/>
</dbReference>
<keyword evidence="2 3" id="KW-0690">Ribosome biogenesis</keyword>
<gene>
    <name evidence="3 6" type="primary">rimP</name>
    <name evidence="6" type="ORF">FKY71_05755</name>
</gene>
<dbReference type="FunFam" id="3.30.300.70:FF:000001">
    <property type="entry name" value="Ribosome maturation factor RimP"/>
    <property type="match status" value="1"/>
</dbReference>
<dbReference type="Proteomes" id="UP000315400">
    <property type="component" value="Unassembled WGS sequence"/>
</dbReference>
<feature type="domain" description="Ribosome maturation factor RimP C-terminal" evidence="5">
    <location>
        <begin position="88"/>
        <end position="151"/>
    </location>
</feature>